<dbReference type="AlphaFoldDB" id="M7T2J6"/>
<dbReference type="eggNOG" id="KOG4177">
    <property type="taxonomic scope" value="Eukaryota"/>
</dbReference>
<dbReference type="InterPro" id="IPR027417">
    <property type="entry name" value="P-loop_NTPase"/>
</dbReference>
<evidence type="ECO:0000313" key="3">
    <source>
        <dbReference type="EMBL" id="EMR64051.1"/>
    </source>
</evidence>
<dbReference type="InterPro" id="IPR056884">
    <property type="entry name" value="NPHP3-like_N"/>
</dbReference>
<dbReference type="PANTHER" id="PTHR10039">
    <property type="entry name" value="AMELOGENIN"/>
    <property type="match status" value="1"/>
</dbReference>
<reference evidence="4" key="1">
    <citation type="journal article" date="2013" name="Genome Announc.">
        <title>Draft genome sequence of the grapevine dieback fungus Eutypa lata UCR-EL1.</title>
        <authorList>
            <person name="Blanco-Ulate B."/>
            <person name="Rolshausen P.E."/>
            <person name="Cantu D."/>
        </authorList>
    </citation>
    <scope>NUCLEOTIDE SEQUENCE [LARGE SCALE GENOMIC DNA]</scope>
    <source>
        <strain evidence="4">UCR-EL1</strain>
    </source>
</reference>
<dbReference type="PANTHER" id="PTHR10039:SF15">
    <property type="entry name" value="NACHT DOMAIN-CONTAINING PROTEIN"/>
    <property type="match status" value="1"/>
</dbReference>
<dbReference type="Pfam" id="PF24883">
    <property type="entry name" value="NPHP3_N"/>
    <property type="match status" value="1"/>
</dbReference>
<feature type="domain" description="Nephrocystin 3-like N-terminal" evidence="2">
    <location>
        <begin position="42"/>
        <end position="205"/>
    </location>
</feature>
<dbReference type="OrthoDB" id="194358at2759"/>
<dbReference type="Gene3D" id="3.40.50.300">
    <property type="entry name" value="P-loop containing nucleotide triphosphate hydrolases"/>
    <property type="match status" value="1"/>
</dbReference>
<proteinExistence type="predicted"/>
<evidence type="ECO:0000313" key="4">
    <source>
        <dbReference type="Proteomes" id="UP000012174"/>
    </source>
</evidence>
<evidence type="ECO:0000256" key="1">
    <source>
        <dbReference type="ARBA" id="ARBA00022737"/>
    </source>
</evidence>
<dbReference type="HOGENOM" id="CLU_000288_34_5_1"/>
<protein>
    <submittedName>
        <fullName evidence="3">Putative ankyrin repeat protein</fullName>
    </submittedName>
</protein>
<dbReference type="Proteomes" id="UP000012174">
    <property type="component" value="Unassembled WGS sequence"/>
</dbReference>
<keyword evidence="1" id="KW-0677">Repeat</keyword>
<dbReference type="EMBL" id="KB707126">
    <property type="protein sequence ID" value="EMR64051.1"/>
    <property type="molecule type" value="Genomic_DNA"/>
</dbReference>
<accession>M7T2J6</accession>
<organism evidence="3 4">
    <name type="scientific">Eutypa lata (strain UCR-EL1)</name>
    <name type="common">Grapevine dieback disease fungus</name>
    <name type="synonym">Eutypa armeniacae</name>
    <dbReference type="NCBI Taxonomy" id="1287681"/>
    <lineage>
        <taxon>Eukaryota</taxon>
        <taxon>Fungi</taxon>
        <taxon>Dikarya</taxon>
        <taxon>Ascomycota</taxon>
        <taxon>Pezizomycotina</taxon>
        <taxon>Sordariomycetes</taxon>
        <taxon>Xylariomycetidae</taxon>
        <taxon>Xylariales</taxon>
        <taxon>Diatrypaceae</taxon>
        <taxon>Eutypa</taxon>
    </lineage>
</organism>
<evidence type="ECO:0000259" key="2">
    <source>
        <dbReference type="Pfam" id="PF24883"/>
    </source>
</evidence>
<name>M7T2J6_EUTLA</name>
<dbReference type="OMA" id="ICACFTR"/>
<keyword evidence="4" id="KW-1185">Reference proteome</keyword>
<dbReference type="SUPFAM" id="SSF52540">
    <property type="entry name" value="P-loop containing nucleoside triphosphate hydrolases"/>
    <property type="match status" value="1"/>
</dbReference>
<sequence>MTREITSRIHKDSERRRVLDSFLACNPQQSYEMSLNLRHPRTGLWLTRLPAFKTWLSNPDSKLWFSGIPGAGKTVLAGVIIQESLARNTEDVATAFFFCDYMDEKTQSPVNIIGALVYQLAIQKEEAYAILEKYYYKLHPSRGLEKAPTVEEIAAILVEIVKQFQHVFLVLDGLDECGKFTDDVLDVLLDVTKDADNISMALLSRDESNIRDHLEDEFISEEIAAHTEDIVEYVTAVIEKRILNKRLRVDNPELKEEILQGLVEGAKGM</sequence>
<gene>
    <name evidence="3" type="ORF">UCREL1_9005</name>
</gene>
<dbReference type="KEGG" id="ela:UCREL1_9005"/>